<evidence type="ECO:0008006" key="9">
    <source>
        <dbReference type="Google" id="ProtNLM"/>
    </source>
</evidence>
<dbReference type="EMBL" id="BMPI01000032">
    <property type="protein sequence ID" value="GGM50099.1"/>
    <property type="molecule type" value="Genomic_DNA"/>
</dbReference>
<keyword evidence="5 6" id="KW-0472">Membrane</keyword>
<keyword evidence="8" id="KW-1185">Reference proteome</keyword>
<comment type="caution">
    <text evidence="7">The sequence shown here is derived from an EMBL/GenBank/DDBJ whole genome shotgun (WGS) entry which is preliminary data.</text>
</comment>
<evidence type="ECO:0000256" key="4">
    <source>
        <dbReference type="ARBA" id="ARBA00022989"/>
    </source>
</evidence>
<evidence type="ECO:0000256" key="3">
    <source>
        <dbReference type="ARBA" id="ARBA00022692"/>
    </source>
</evidence>
<accession>A0A917U3B7</accession>
<feature type="transmembrane region" description="Helical" evidence="6">
    <location>
        <begin position="168"/>
        <end position="189"/>
    </location>
</feature>
<dbReference type="RefSeq" id="WP_190253291.1">
    <property type="nucleotide sequence ID" value="NZ_BMPI01000032.1"/>
</dbReference>
<evidence type="ECO:0000256" key="1">
    <source>
        <dbReference type="ARBA" id="ARBA00004141"/>
    </source>
</evidence>
<feature type="transmembrane region" description="Helical" evidence="6">
    <location>
        <begin position="93"/>
        <end position="111"/>
    </location>
</feature>
<feature type="transmembrane region" description="Helical" evidence="6">
    <location>
        <begin position="201"/>
        <end position="221"/>
    </location>
</feature>
<evidence type="ECO:0000256" key="2">
    <source>
        <dbReference type="ARBA" id="ARBA00008333"/>
    </source>
</evidence>
<reference evidence="7" key="2">
    <citation type="submission" date="2020-09" db="EMBL/GenBank/DDBJ databases">
        <authorList>
            <person name="Sun Q."/>
            <person name="Ohkuma M."/>
        </authorList>
    </citation>
    <scope>NUCLEOTIDE SEQUENCE</scope>
    <source>
        <strain evidence="7">JCM 19831</strain>
    </source>
</reference>
<dbReference type="Pfam" id="PF03239">
    <property type="entry name" value="FTR1"/>
    <property type="match status" value="1"/>
</dbReference>
<evidence type="ECO:0000313" key="7">
    <source>
        <dbReference type="EMBL" id="GGM50099.1"/>
    </source>
</evidence>
<comment type="similarity">
    <text evidence="2">Belongs to the oxidase-dependent Fe transporter (OFeT) (TC 9.A.10.1) family.</text>
</comment>
<dbReference type="NCBIfam" id="NF041756">
    <property type="entry name" value="EfeU"/>
    <property type="match status" value="1"/>
</dbReference>
<dbReference type="InterPro" id="IPR004923">
    <property type="entry name" value="FTR1/Fip1/EfeU"/>
</dbReference>
<comment type="subcellular location">
    <subcellularLocation>
        <location evidence="1">Membrane</location>
        <topology evidence="1">Multi-pass membrane protein</topology>
    </subcellularLocation>
</comment>
<reference evidence="7" key="1">
    <citation type="journal article" date="2014" name="Int. J. Syst. Evol. Microbiol.">
        <title>Complete genome sequence of Corynebacterium casei LMG S-19264T (=DSM 44701T), isolated from a smear-ripened cheese.</title>
        <authorList>
            <consortium name="US DOE Joint Genome Institute (JGI-PGF)"/>
            <person name="Walter F."/>
            <person name="Albersmeier A."/>
            <person name="Kalinowski J."/>
            <person name="Ruckert C."/>
        </authorList>
    </citation>
    <scope>NUCLEOTIDE SEQUENCE</scope>
    <source>
        <strain evidence="7">JCM 19831</strain>
    </source>
</reference>
<dbReference type="PANTHER" id="PTHR31632:SF2">
    <property type="entry name" value="PLASMA MEMBRANE IRON PERMEASE"/>
    <property type="match status" value="1"/>
</dbReference>
<name>A0A917U3B7_9ACTN</name>
<sequence length="424" mass="43580">MGSVFFASYLIGLRDGLEASLVVSILVAFLRTQTEGTQTEDTQTGGTRNGGPARGRLRQVWAGVAAAVLVSAAVGVLLTTVAGRLGSGTRMELFEAVTSLAAVALVTWMIFWMRRSARTLRGELTGRLSDAVAMGGWAVATMAFFAVLREGVEMVLLVFAAAEGAADSAAPLAGMLLGIATAVAMGWVIARATVRINLGRFFTWTGVLLILVAAGILKYGVHGLQSAGVLPGGGRDAFDLTTLVDPTSWYATLLAGTVNLTPRASALEITAWLAFACVMLALFFRPAPRRARAHGFVAIAAVVTLAGLTPGGCGGPAARPGGAPQPGRISVAATDTACTLSTDQTTGGTTIFTIDNKGTKVTELYVYGTADRVVGEVENVAPGVSRELRVDLTPGTYTVACKPGMIGAGIRSTLTITGSPSAAG</sequence>
<gene>
    <name evidence="7" type="ORF">GCM10007977_059780</name>
</gene>
<proteinExistence type="inferred from homology"/>
<dbReference type="Proteomes" id="UP000642070">
    <property type="component" value="Unassembled WGS sequence"/>
</dbReference>
<keyword evidence="4 6" id="KW-1133">Transmembrane helix</keyword>
<organism evidence="7 8">
    <name type="scientific">Dactylosporangium sucinum</name>
    <dbReference type="NCBI Taxonomy" id="1424081"/>
    <lineage>
        <taxon>Bacteria</taxon>
        <taxon>Bacillati</taxon>
        <taxon>Actinomycetota</taxon>
        <taxon>Actinomycetes</taxon>
        <taxon>Micromonosporales</taxon>
        <taxon>Micromonosporaceae</taxon>
        <taxon>Dactylosporangium</taxon>
    </lineage>
</organism>
<feature type="transmembrane region" description="Helical" evidence="6">
    <location>
        <begin position="264"/>
        <end position="284"/>
    </location>
</feature>
<evidence type="ECO:0000256" key="5">
    <source>
        <dbReference type="ARBA" id="ARBA00023136"/>
    </source>
</evidence>
<evidence type="ECO:0000256" key="6">
    <source>
        <dbReference type="SAM" id="Phobius"/>
    </source>
</evidence>
<keyword evidence="3 6" id="KW-0812">Transmembrane</keyword>
<feature type="transmembrane region" description="Helical" evidence="6">
    <location>
        <begin position="131"/>
        <end position="148"/>
    </location>
</feature>
<dbReference type="GO" id="GO:0015093">
    <property type="term" value="F:ferrous iron transmembrane transporter activity"/>
    <property type="evidence" value="ECO:0007669"/>
    <property type="project" value="TreeGrafter"/>
</dbReference>
<dbReference type="PANTHER" id="PTHR31632">
    <property type="entry name" value="IRON TRANSPORTER FTH1"/>
    <property type="match status" value="1"/>
</dbReference>
<dbReference type="AlphaFoldDB" id="A0A917U3B7"/>
<dbReference type="GO" id="GO:0033573">
    <property type="term" value="C:high-affinity iron permease complex"/>
    <property type="evidence" value="ECO:0007669"/>
    <property type="project" value="InterPro"/>
</dbReference>
<feature type="transmembrane region" description="Helical" evidence="6">
    <location>
        <begin position="60"/>
        <end position="81"/>
    </location>
</feature>
<evidence type="ECO:0000313" key="8">
    <source>
        <dbReference type="Proteomes" id="UP000642070"/>
    </source>
</evidence>
<protein>
    <recommendedName>
        <fullName evidence="9">Iron permease FTR1</fullName>
    </recommendedName>
</protein>